<evidence type="ECO:0000256" key="3">
    <source>
        <dbReference type="ARBA" id="ARBA00011023"/>
    </source>
</evidence>
<proteinExistence type="inferred from homology"/>
<evidence type="ECO:0000256" key="9">
    <source>
        <dbReference type="ARBA" id="ARBA00023136"/>
    </source>
</evidence>
<accession>A0A6M2DF22</accession>
<keyword evidence="7 11" id="KW-0653">Protein transport</keyword>
<reference evidence="14" key="1">
    <citation type="submission" date="2020-03" db="EMBL/GenBank/DDBJ databases">
        <title>Transcriptomic Profiling of the Digestive Tract of the Rat Flea, Xenopsylla cheopis, Following Blood Feeding and Infection with Yersinia pestis.</title>
        <authorList>
            <person name="Bland D.M."/>
            <person name="Martens C.A."/>
            <person name="Virtaneva K."/>
            <person name="Kanakabandi K."/>
            <person name="Long D."/>
            <person name="Rosenke R."/>
            <person name="Saturday G.A."/>
            <person name="Hoyt F.H."/>
            <person name="Bruno D.P."/>
            <person name="Ribeiro J.M.C."/>
            <person name="Hinnebusch J."/>
        </authorList>
    </citation>
    <scope>NUCLEOTIDE SEQUENCE</scope>
</reference>
<dbReference type="AlphaFoldDB" id="A0A6M2DF22"/>
<dbReference type="GO" id="GO:0015031">
    <property type="term" value="P:protein transport"/>
    <property type="evidence" value="ECO:0007669"/>
    <property type="project" value="UniProtKB-KW"/>
</dbReference>
<protein>
    <recommendedName>
        <fullName evidence="5 11">Conserved oligomeric Golgi complex subunit 6</fullName>
        <shortName evidence="11">COG complex subunit 6</shortName>
    </recommendedName>
    <alternativeName>
        <fullName evidence="10 11">Component of oligomeric Golgi complex 6</fullName>
    </alternativeName>
</protein>
<evidence type="ECO:0000256" key="8">
    <source>
        <dbReference type="ARBA" id="ARBA00023034"/>
    </source>
</evidence>
<evidence type="ECO:0000256" key="5">
    <source>
        <dbReference type="ARBA" id="ARBA00020973"/>
    </source>
</evidence>
<dbReference type="Pfam" id="PF20653">
    <property type="entry name" value="COG6_C"/>
    <property type="match status" value="1"/>
</dbReference>
<comment type="function">
    <text evidence="1 11">Required for normal Golgi function.</text>
</comment>
<name>A0A6M2DF22_XENCH</name>
<organism evidence="14">
    <name type="scientific">Xenopsylla cheopis</name>
    <name type="common">Oriental rat flea</name>
    <name type="synonym">Pulex cheopis</name>
    <dbReference type="NCBI Taxonomy" id="163159"/>
    <lineage>
        <taxon>Eukaryota</taxon>
        <taxon>Metazoa</taxon>
        <taxon>Ecdysozoa</taxon>
        <taxon>Arthropoda</taxon>
        <taxon>Hexapoda</taxon>
        <taxon>Insecta</taxon>
        <taxon>Pterygota</taxon>
        <taxon>Neoptera</taxon>
        <taxon>Endopterygota</taxon>
        <taxon>Siphonaptera</taxon>
        <taxon>Pulicidae</taxon>
        <taxon>Xenopsyllinae</taxon>
        <taxon>Xenopsylla</taxon>
    </lineage>
</organism>
<dbReference type="GO" id="GO:0000139">
    <property type="term" value="C:Golgi membrane"/>
    <property type="evidence" value="ECO:0007669"/>
    <property type="project" value="UniProtKB-SubCell"/>
</dbReference>
<evidence type="ECO:0000259" key="13">
    <source>
        <dbReference type="Pfam" id="PF20653"/>
    </source>
</evidence>
<evidence type="ECO:0000256" key="4">
    <source>
        <dbReference type="ARBA" id="ARBA00011166"/>
    </source>
</evidence>
<keyword evidence="9 11" id="KW-0472">Membrane</keyword>
<evidence type="ECO:0000313" key="14">
    <source>
        <dbReference type="EMBL" id="NOV44812.1"/>
    </source>
</evidence>
<comment type="subunit">
    <text evidence="4">Component of the conserved oligomeric Golgi complex which is composed of eight different subunits and is required for normal Golgi morphology and localization.</text>
</comment>
<dbReference type="PANTHER" id="PTHR21506">
    <property type="entry name" value="COMPONENT OF OLIGOMERIC GOLGI COMPLEX 6"/>
    <property type="match status" value="1"/>
</dbReference>
<evidence type="ECO:0000256" key="2">
    <source>
        <dbReference type="ARBA" id="ARBA00004395"/>
    </source>
</evidence>
<evidence type="ECO:0000256" key="1">
    <source>
        <dbReference type="ARBA" id="ARBA00003627"/>
    </source>
</evidence>
<feature type="domain" description="Conserved oligomeric complex COG6 N-terminal" evidence="12">
    <location>
        <begin position="19"/>
        <end position="130"/>
    </location>
</feature>
<evidence type="ECO:0000256" key="11">
    <source>
        <dbReference type="RuleBase" id="RU365075"/>
    </source>
</evidence>
<evidence type="ECO:0000256" key="10">
    <source>
        <dbReference type="ARBA" id="ARBA00031348"/>
    </source>
</evidence>
<evidence type="ECO:0000259" key="12">
    <source>
        <dbReference type="Pfam" id="PF06419"/>
    </source>
</evidence>
<dbReference type="GO" id="GO:0017119">
    <property type="term" value="C:Golgi transport complex"/>
    <property type="evidence" value="ECO:0007669"/>
    <property type="project" value="UniProtKB-UniRule"/>
</dbReference>
<dbReference type="Pfam" id="PF06419">
    <property type="entry name" value="COG6_N"/>
    <property type="match status" value="1"/>
</dbReference>
<dbReference type="InterPro" id="IPR048369">
    <property type="entry name" value="COG6_C"/>
</dbReference>
<evidence type="ECO:0000256" key="6">
    <source>
        <dbReference type="ARBA" id="ARBA00022448"/>
    </source>
</evidence>
<comment type="similarity">
    <text evidence="3 11">Belongs to the COG6 family.</text>
</comment>
<dbReference type="GO" id="GO:0006891">
    <property type="term" value="P:intra-Golgi vesicle-mediated transport"/>
    <property type="evidence" value="ECO:0007669"/>
    <property type="project" value="UniProtKB-UniRule"/>
</dbReference>
<dbReference type="PANTHER" id="PTHR21506:SF0">
    <property type="entry name" value="CONSERVED OLIGOMERIC GOLGI COMPLEX SUBUNIT 6"/>
    <property type="match status" value="1"/>
</dbReference>
<keyword evidence="6 11" id="KW-0813">Transport</keyword>
<feature type="domain" description="Conserved Oligomeric Golgi complex subunit 6 C-terminal" evidence="13">
    <location>
        <begin position="170"/>
        <end position="605"/>
    </location>
</feature>
<keyword evidence="8 11" id="KW-0333">Golgi apparatus</keyword>
<evidence type="ECO:0000256" key="7">
    <source>
        <dbReference type="ARBA" id="ARBA00022927"/>
    </source>
</evidence>
<sequence length="608" mass="68991">MLETRLDNDEETLEALKSLSTFYTENTSANRRNLKYQIEDRALAMNEDFLKAFQEVKLTLDSVLTDVDQIDESVKVMQDRLNLTKAQTHQLIEQTNSLQDECKNLEAQQCVAKAFVEKFQLTQEQLDRIYGSSKTDLAKGIDDAFFNILDRIKQIRNECRSLAQLGLNITSDIIEQMTIHEEAALERLYRWTQAKCRNDNDNYEVFELVQKAMNKLQDRPVLFKYVMDEYSTARRALLVRAFIDAMTVGTNAEPLEMHSHDPKRYIGDMLAWLHQAMPEEKEYLNSILKCCDNDMSECIQKALCHISDGVCHPLKIRIQKIVASEKQTGVLYSVTSVLRFYQNLMKNSISGGILDSTLSELIEQSEKIYMSSLQELVSEQLKSGSAPPNDLSPSQNVINLTSTLKEILSVAAITEAKQGDTKKIISCVLDPLFQDITEAASRLATIDMSVYLLNCFFHIKCSLALYEHTDDRLERLQAQCDAQLDTLTSEQASSLVVNLSLGSIYTILQDQINTPLAKVPGMDASNLKIFANKLDNLIDMPEVLLLPQIGLLISNAHRKAVQQRSFDVIIAIYTKLYESINLPEHGYMEPQKILSKTPDMVKELLLEA</sequence>
<dbReference type="InterPro" id="IPR010490">
    <property type="entry name" value="COG6"/>
</dbReference>
<dbReference type="EMBL" id="GIIL01001086">
    <property type="protein sequence ID" value="NOV44812.1"/>
    <property type="molecule type" value="Transcribed_RNA"/>
</dbReference>
<dbReference type="SMART" id="SM01087">
    <property type="entry name" value="COG6"/>
    <property type="match status" value="1"/>
</dbReference>
<dbReference type="InterPro" id="IPR048368">
    <property type="entry name" value="COG6_N"/>
</dbReference>
<comment type="subcellular location">
    <subcellularLocation>
        <location evidence="2 11">Golgi apparatus membrane</location>
        <topology evidence="2 11">Peripheral membrane protein</topology>
    </subcellularLocation>
</comment>